<dbReference type="Gene3D" id="1.25.40.20">
    <property type="entry name" value="Ankyrin repeat-containing domain"/>
    <property type="match status" value="1"/>
</dbReference>
<dbReference type="Pfam" id="PF18632">
    <property type="entry name" value="DUF5630"/>
    <property type="match status" value="1"/>
</dbReference>
<organism evidence="1 2">
    <name type="scientific">Legionella lytica</name>
    <dbReference type="NCBI Taxonomy" id="96232"/>
    <lineage>
        <taxon>Bacteria</taxon>
        <taxon>Pseudomonadati</taxon>
        <taxon>Pseudomonadota</taxon>
        <taxon>Gammaproteobacteria</taxon>
        <taxon>Legionellales</taxon>
        <taxon>Legionellaceae</taxon>
        <taxon>Legionella</taxon>
    </lineage>
</organism>
<dbReference type="SUPFAM" id="SSF48403">
    <property type="entry name" value="Ankyrin repeat"/>
    <property type="match status" value="1"/>
</dbReference>
<dbReference type="InterPro" id="IPR040808">
    <property type="entry name" value="DUF5630"/>
</dbReference>
<dbReference type="EMBL" id="JBGORX010000002">
    <property type="protein sequence ID" value="MFJ1268519.1"/>
    <property type="molecule type" value="Genomic_DNA"/>
</dbReference>
<reference evidence="1 2" key="1">
    <citation type="submission" date="2024-08" db="EMBL/GenBank/DDBJ databases">
        <title>Draft Genome Sequence of Legionella lytica strain DSB2004, Isolated From a Fire Sprinkler System.</title>
        <authorList>
            <person name="Everhart A.D."/>
            <person name="Kidane D.T."/>
            <person name="Farone A.L."/>
            <person name="Farone M.B."/>
        </authorList>
    </citation>
    <scope>NUCLEOTIDE SEQUENCE [LARGE SCALE GENOMIC DNA]</scope>
    <source>
        <strain evidence="1 2">DSB2004</strain>
    </source>
</reference>
<dbReference type="RefSeq" id="WP_400187365.1">
    <property type="nucleotide sequence ID" value="NZ_JBGORX010000002.1"/>
</dbReference>
<proteinExistence type="predicted"/>
<comment type="caution">
    <text evidence="1">The sequence shown here is derived from an EMBL/GenBank/DDBJ whole genome shotgun (WGS) entry which is preliminary data.</text>
</comment>
<gene>
    <name evidence="1" type="ORF">ACD661_08135</name>
</gene>
<dbReference type="InterPro" id="IPR036770">
    <property type="entry name" value="Ankyrin_rpt-contain_sf"/>
</dbReference>
<evidence type="ECO:0000313" key="2">
    <source>
        <dbReference type="Proteomes" id="UP001615550"/>
    </source>
</evidence>
<dbReference type="Proteomes" id="UP001615550">
    <property type="component" value="Unassembled WGS sequence"/>
</dbReference>
<evidence type="ECO:0000313" key="1">
    <source>
        <dbReference type="EMBL" id="MFJ1268519.1"/>
    </source>
</evidence>
<keyword evidence="2" id="KW-1185">Reference proteome</keyword>
<sequence>MTSVAVWASKLDLLLRNVNSDVNESAKAALIKYLNSFALRDLMNILAHNQHLREELRQPRYAAYWDEELSKVPVATAASLFSFKKQQHVSSLDFLMGYLLANELVAQDKPPAYQQFFELAKTYHSLYALHLGTQLLIRSLYQEERIAAEDLAYCEDLVRDEARYYGTPGYLLASSVAFHFMCLKINSAVGERDVLERQEILYSKDSHLYKAYFYVVMARRLKSRSESEQHNAYFGGSFADHYPLGVNSLEAVEQWFQKRYAGNFTPKIQNDFECSAVAAIHEVQKYLEQHLTRSFGTSELNPYGETPVLLAARLGNFDEVVSLVEKHGVEQLKNVDKQGNSVWHFAVLTHNTPLKAYLKQKVPELLSIANKYGYIAPDTIFAAHQFFKPAASNVSSPLTEVSPPKELYSV</sequence>
<protein>
    <submittedName>
        <fullName evidence="1">DUF5630 domain-containing protein</fullName>
    </submittedName>
</protein>
<accession>A0ABW8D743</accession>
<name>A0ABW8D743_9GAMM</name>